<dbReference type="OrthoDB" id="371673at2157"/>
<proteinExistence type="predicted"/>
<sequence length="125" mass="14806">MRSREYYSQIETVIRDCPVVTHFSIDFDEIDEHIGYLKGRIELIDVSVLYFIEFVEIQDNMTNRLKYKYQWQSENDSLIARWDNVPHHKEVDTFPNHMHDDKGVHASPGVDLKTVIDIIVDKIII</sequence>
<dbReference type="RefSeq" id="WP_048090873.1">
    <property type="nucleotide sequence ID" value="NZ_JMIY01000004.1"/>
</dbReference>
<dbReference type="EMBL" id="JMIY01000004">
    <property type="protein sequence ID" value="KCZ71863.1"/>
    <property type="molecule type" value="Genomic_DNA"/>
</dbReference>
<dbReference type="Proteomes" id="UP000027153">
    <property type="component" value="Unassembled WGS sequence"/>
</dbReference>
<evidence type="ECO:0000313" key="1">
    <source>
        <dbReference type="EMBL" id="KCZ71863.1"/>
    </source>
</evidence>
<dbReference type="Pfam" id="PF20126">
    <property type="entry name" value="TumE"/>
    <property type="match status" value="1"/>
</dbReference>
<comment type="caution">
    <text evidence="1">The sequence shown here is derived from an EMBL/GenBank/DDBJ whole genome shotgun (WGS) entry which is preliminary data.</text>
</comment>
<reference evidence="1 2" key="1">
    <citation type="journal article" date="2013" name="Nature">
        <title>Anaerobic oxidation of methane coupled to nitrate reduction in a novel archaeal lineage.</title>
        <authorList>
            <person name="Haroon M.F."/>
            <person name="Hu S."/>
            <person name="Shi Y."/>
            <person name="Imelfort M."/>
            <person name="Keller J."/>
            <person name="Hugenholtz P."/>
            <person name="Yuan Z."/>
            <person name="Tyson G.W."/>
        </authorList>
    </citation>
    <scope>NUCLEOTIDE SEQUENCE [LARGE SCALE GENOMIC DNA]</scope>
    <source>
        <strain evidence="1 2">ANME-2d</strain>
    </source>
</reference>
<organism evidence="1 2">
    <name type="scientific">Candidatus Methanoperedens nitratireducens</name>
    <dbReference type="NCBI Taxonomy" id="1392998"/>
    <lineage>
        <taxon>Archaea</taxon>
        <taxon>Methanobacteriati</taxon>
        <taxon>Methanobacteriota</taxon>
        <taxon>Stenosarchaea group</taxon>
        <taxon>Methanomicrobia</taxon>
        <taxon>Methanosarcinales</taxon>
        <taxon>ANME-2 cluster</taxon>
        <taxon>Candidatus Methanoperedentaceae</taxon>
        <taxon>Candidatus Methanoperedens</taxon>
    </lineage>
</organism>
<dbReference type="AlphaFoldDB" id="A0A062V5K3"/>
<dbReference type="InterPro" id="IPR045397">
    <property type="entry name" value="TumE-like"/>
</dbReference>
<evidence type="ECO:0000313" key="2">
    <source>
        <dbReference type="Proteomes" id="UP000027153"/>
    </source>
</evidence>
<keyword evidence="2" id="KW-1185">Reference proteome</keyword>
<name>A0A062V5K3_9EURY</name>
<gene>
    <name evidence="1" type="ORF">ANME2D_01918</name>
</gene>
<protein>
    <submittedName>
        <fullName evidence="1">Uncharacterized protein</fullName>
    </submittedName>
</protein>
<accession>A0A062V5K3</accession>